<accession>A0A224YGS2</accession>
<name>A0A224YGS2_9ACAR</name>
<protein>
    <submittedName>
        <fullName evidence="2">Uncharacterized protein</fullName>
    </submittedName>
</protein>
<feature type="region of interest" description="Disordered" evidence="1">
    <location>
        <begin position="1"/>
        <end position="100"/>
    </location>
</feature>
<dbReference type="AlphaFoldDB" id="A0A224YGS2"/>
<evidence type="ECO:0000256" key="1">
    <source>
        <dbReference type="SAM" id="MobiDB-lite"/>
    </source>
</evidence>
<reference evidence="2" key="1">
    <citation type="journal article" date="2017" name="Parasit. Vectors">
        <title>Sialotranscriptomics of Rhipicephalus zambeziensis reveals intricate expression profiles of secretory proteins and suggests tight temporal transcriptional regulation during blood-feeding.</title>
        <authorList>
            <person name="de Castro M.H."/>
            <person name="de Klerk D."/>
            <person name="Pienaar R."/>
            <person name="Rees D.J.G."/>
            <person name="Mans B.J."/>
        </authorList>
    </citation>
    <scope>NUCLEOTIDE SEQUENCE</scope>
    <source>
        <tissue evidence="2">Salivary glands</tissue>
    </source>
</reference>
<sequence>MQNGQQPRPICEAFRSLAPDLKKPRQSRRNSKSKWLWRNQSGRTSSKSLDLGPPAKGSRSRPPQGPLQAALQPERRNAERRERNKRGPTGFRARGASTKS</sequence>
<evidence type="ECO:0000313" key="2">
    <source>
        <dbReference type="EMBL" id="MAA12960.1"/>
    </source>
</evidence>
<dbReference type="EMBL" id="GFPF01001814">
    <property type="protein sequence ID" value="MAA12960.1"/>
    <property type="molecule type" value="Transcribed_RNA"/>
</dbReference>
<proteinExistence type="predicted"/>
<organism evidence="2">
    <name type="scientific">Rhipicephalus zambeziensis</name>
    <dbReference type="NCBI Taxonomy" id="60191"/>
    <lineage>
        <taxon>Eukaryota</taxon>
        <taxon>Metazoa</taxon>
        <taxon>Ecdysozoa</taxon>
        <taxon>Arthropoda</taxon>
        <taxon>Chelicerata</taxon>
        <taxon>Arachnida</taxon>
        <taxon>Acari</taxon>
        <taxon>Parasitiformes</taxon>
        <taxon>Ixodida</taxon>
        <taxon>Ixodoidea</taxon>
        <taxon>Ixodidae</taxon>
        <taxon>Rhipicephalinae</taxon>
        <taxon>Rhipicephalus</taxon>
        <taxon>Rhipicephalus</taxon>
    </lineage>
</organism>
<feature type="compositionally biased region" description="Basic and acidic residues" evidence="1">
    <location>
        <begin position="73"/>
        <end position="82"/>
    </location>
</feature>
<feature type="compositionally biased region" description="Polar residues" evidence="1">
    <location>
        <begin position="38"/>
        <end position="48"/>
    </location>
</feature>